<evidence type="ECO:0000259" key="1">
    <source>
        <dbReference type="Pfam" id="PF04685"/>
    </source>
</evidence>
<dbReference type="GO" id="GO:0008422">
    <property type="term" value="F:beta-glucosidase activity"/>
    <property type="evidence" value="ECO:0007669"/>
    <property type="project" value="TreeGrafter"/>
</dbReference>
<reference evidence="3 4" key="1">
    <citation type="submission" date="2015-09" db="EMBL/GenBank/DDBJ databases">
        <authorList>
            <consortium name="Pathogen Informatics"/>
        </authorList>
    </citation>
    <scope>NUCLEOTIDE SEQUENCE [LARGE SCALE GENOMIC DNA]</scope>
    <source>
        <strain evidence="3 4">2789STDY5608850</strain>
    </source>
</reference>
<accession>A0A174L1Z6</accession>
<dbReference type="InterPro" id="IPR052566">
    <property type="entry name" value="Non-lysos_glucosylceramidase"/>
</dbReference>
<dbReference type="GO" id="GO:0005975">
    <property type="term" value="P:carbohydrate metabolic process"/>
    <property type="evidence" value="ECO:0007669"/>
    <property type="project" value="InterPro"/>
</dbReference>
<feature type="domain" description="Glycosyl-hydrolase family 116 catalytic region" evidence="1">
    <location>
        <begin position="485"/>
        <end position="756"/>
    </location>
</feature>
<dbReference type="InterPro" id="IPR024462">
    <property type="entry name" value="GH116_N"/>
</dbReference>
<gene>
    <name evidence="3" type="ORF">ERS852407_05224</name>
</gene>
<dbReference type="InterPro" id="IPR008928">
    <property type="entry name" value="6-hairpin_glycosidase_sf"/>
</dbReference>
<dbReference type="InterPro" id="IPR012341">
    <property type="entry name" value="6hp_glycosidase-like_sf"/>
</dbReference>
<sequence length="825" mass="94333">MNREMLHSKTDLFKTGGEISYNGDAGVAKFLLGGIGTGNISVGARGELRDWEIFNWPGKGQFVPFSFFAIRTREEGKEPVSRILESKICPPYYKSHGFLNGELAGIPRFESSKMVGKQPFVYIDLEDSKVPVEVKMEAFTPFIPLNSDDSGIPTAIIRYHVKNPTDRAVEVSVVGTMANVVGFQGYDVFNNVKLVDEVQNEYRENGEIKGWYYTAKHLKETDMKFGSMSIASVGAKNTYKKQWLHGQWTDNAQDFWDDFTEDGVLDDMETIESKGCDLLSHYDFSFLNLKERISSVGSMEMVGPNEEKTFEFVISWYFPNRPKGWIEYDEDLERYRDGGYDTIRNYYATRFTDAWNVTEYVAGKMDELEKPSRAFEEALFDTTIPVYVIDAVAANIMSMKSHCCFRIETGEFLGWEGIRDYVGCGQGNVNHVWNYATAVAALFPDLEITMRNVEFKKELDDDGGMPFRARKVLGESRWDMIPACDGQFGSVLRVYREWKYTGDDDFLKEIWEPMIKALEYAIHEWDTDGDGVLDGKMHVTYDIEFYGPNTMTNTIYLAAVKGVAFMAEHLGKTEEAEKYRALYEKAEPLVDEMLFNGEYYVQMLDDVDAYRYQYGTGCLTDQLLGQFMAHAAGLGYVLPKDHVKKTLESIYRYNFRDCMEEVPNVQRTYALNDEAGLVLCSWPKGGRPRFPFAYCDEVWTGVEYQVAVCMIKEGMLEEAFTIIRAVRDRYDGYKRCPWSETEAGHHYIRPMSSFSLIPALSGYECDMTEKTMSFKPVINKNHFKSFWINGKAWGTYEQSIGEDGVVKSGIQVLYGSLDGVRILER</sequence>
<dbReference type="Pfam" id="PF04685">
    <property type="entry name" value="DUF608"/>
    <property type="match status" value="1"/>
</dbReference>
<dbReference type="Proteomes" id="UP000095651">
    <property type="component" value="Unassembled WGS sequence"/>
</dbReference>
<dbReference type="Gene3D" id="1.50.10.10">
    <property type="match status" value="1"/>
</dbReference>
<evidence type="ECO:0000259" key="2">
    <source>
        <dbReference type="Pfam" id="PF12215"/>
    </source>
</evidence>
<dbReference type="EMBL" id="CYZE01000020">
    <property type="protein sequence ID" value="CUP18222.1"/>
    <property type="molecule type" value="Genomic_DNA"/>
</dbReference>
<protein>
    <submittedName>
        <fullName evidence="3">Predicted bile acid beta-glucosidase</fullName>
    </submittedName>
</protein>
<dbReference type="RefSeq" id="WP_070102556.1">
    <property type="nucleotide sequence ID" value="NZ_CABIXC010000020.1"/>
</dbReference>
<name>A0A174L1Z6_9FIRM</name>
<dbReference type="InterPro" id="IPR006775">
    <property type="entry name" value="GH116_catalytic"/>
</dbReference>
<dbReference type="Pfam" id="PF12215">
    <property type="entry name" value="Glyco_hydr_116N"/>
    <property type="match status" value="1"/>
</dbReference>
<evidence type="ECO:0000313" key="3">
    <source>
        <dbReference type="EMBL" id="CUP18222.1"/>
    </source>
</evidence>
<dbReference type="PANTHER" id="PTHR12654:SF0">
    <property type="entry name" value="NON-LYSOSOMAL GLUCOSYLCERAMIDASE"/>
    <property type="match status" value="1"/>
</dbReference>
<dbReference type="AlphaFoldDB" id="A0A174L1Z6"/>
<proteinExistence type="predicted"/>
<dbReference type="PANTHER" id="PTHR12654">
    <property type="entry name" value="BILE ACID BETA-GLUCOSIDASE-RELATED"/>
    <property type="match status" value="1"/>
</dbReference>
<feature type="domain" description="Glycosyl-hydrolase family 116 N-terminal" evidence="2">
    <location>
        <begin position="32"/>
        <end position="366"/>
    </location>
</feature>
<dbReference type="SUPFAM" id="SSF48208">
    <property type="entry name" value="Six-hairpin glycosidases"/>
    <property type="match status" value="1"/>
</dbReference>
<evidence type="ECO:0000313" key="4">
    <source>
        <dbReference type="Proteomes" id="UP000095651"/>
    </source>
</evidence>
<organism evidence="3 4">
    <name type="scientific">Hungatella hathewayi</name>
    <dbReference type="NCBI Taxonomy" id="154046"/>
    <lineage>
        <taxon>Bacteria</taxon>
        <taxon>Bacillati</taxon>
        <taxon>Bacillota</taxon>
        <taxon>Clostridia</taxon>
        <taxon>Lachnospirales</taxon>
        <taxon>Lachnospiraceae</taxon>
        <taxon>Hungatella</taxon>
    </lineage>
</organism>